<evidence type="ECO:0000313" key="1">
    <source>
        <dbReference type="EMBL" id="KKS87152.1"/>
    </source>
</evidence>
<dbReference type="Pfam" id="PF08843">
    <property type="entry name" value="AbiEii"/>
    <property type="match status" value="1"/>
</dbReference>
<gene>
    <name evidence="1" type="ORF">UV61_C0003G0005</name>
</gene>
<dbReference type="AlphaFoldDB" id="A0A0G1CNV2"/>
<proteinExistence type="predicted"/>
<dbReference type="InterPro" id="IPR014942">
    <property type="entry name" value="AbiEii"/>
</dbReference>
<accession>A0A0G1CNV2</accession>
<evidence type="ECO:0000313" key="2">
    <source>
        <dbReference type="Proteomes" id="UP000034050"/>
    </source>
</evidence>
<dbReference type="Gene3D" id="3.10.450.620">
    <property type="entry name" value="JHP933, nucleotidyltransferase-like core domain"/>
    <property type="match status" value="1"/>
</dbReference>
<dbReference type="STRING" id="1618446.UV61_C0003G0005"/>
<protein>
    <recommendedName>
        <fullName evidence="3">Nucleotidyl transferase AbiEii/AbiGii toxin family protein</fullName>
    </recommendedName>
</protein>
<organism evidence="1 2">
    <name type="scientific">Candidatus Gottesmanbacteria bacterium GW2011_GWB1_43_11</name>
    <dbReference type="NCBI Taxonomy" id="1618446"/>
    <lineage>
        <taxon>Bacteria</taxon>
        <taxon>Candidatus Gottesmaniibacteriota</taxon>
    </lineage>
</organism>
<name>A0A0G1CNV2_9BACT</name>
<comment type="caution">
    <text evidence="1">The sequence shown here is derived from an EMBL/GenBank/DDBJ whole genome shotgun (WGS) entry which is preliminary data.</text>
</comment>
<dbReference type="Proteomes" id="UP000034050">
    <property type="component" value="Unassembled WGS sequence"/>
</dbReference>
<reference evidence="1 2" key="1">
    <citation type="journal article" date="2015" name="Nature">
        <title>rRNA introns, odd ribosomes, and small enigmatic genomes across a large radiation of phyla.</title>
        <authorList>
            <person name="Brown C.T."/>
            <person name="Hug L.A."/>
            <person name="Thomas B.C."/>
            <person name="Sharon I."/>
            <person name="Castelle C.J."/>
            <person name="Singh A."/>
            <person name="Wilkins M.J."/>
            <person name="Williams K.H."/>
            <person name="Banfield J.F."/>
        </authorList>
    </citation>
    <scope>NUCLEOTIDE SEQUENCE [LARGE SCALE GENOMIC DNA]</scope>
</reference>
<evidence type="ECO:0008006" key="3">
    <source>
        <dbReference type="Google" id="ProtNLM"/>
    </source>
</evidence>
<sequence>MGKTILTPKQLEFLERIQIEPEVTKRFYLTGGTALSAFYLQHRLSYDIDLFTEQEEVDQKLVESFLKKISRELSIVNFKRSQFMGLFSFVLVYSGGQELKVDFNFYPFPRIQVGTKFKNLEVDSVYDIAANKLHTIFMKPRSRDYLDLYFILKKYDYPLGKLILDAKAKFDWDIDRITLASQLIKAKDSDESSILVAPFDKRDMDSFFANLAKSLEGDIFK</sequence>
<dbReference type="EMBL" id="LCFD01000003">
    <property type="protein sequence ID" value="KKS87152.1"/>
    <property type="molecule type" value="Genomic_DNA"/>
</dbReference>